<dbReference type="OrthoDB" id="8443793at2"/>
<evidence type="ECO:0000256" key="1">
    <source>
        <dbReference type="SAM" id="MobiDB-lite"/>
    </source>
</evidence>
<dbReference type="KEGG" id="rce:RC1_1330"/>
<dbReference type="Pfam" id="PF02620">
    <property type="entry name" value="YceD"/>
    <property type="match status" value="1"/>
</dbReference>
<dbReference type="RefSeq" id="WP_012566521.1">
    <property type="nucleotide sequence ID" value="NC_011420.2"/>
</dbReference>
<dbReference type="AlphaFoldDB" id="B6IMR8"/>
<dbReference type="EMBL" id="CP000613">
    <property type="protein sequence ID" value="ACI98734.1"/>
    <property type="molecule type" value="Genomic_DNA"/>
</dbReference>
<evidence type="ECO:0008006" key="4">
    <source>
        <dbReference type="Google" id="ProtNLM"/>
    </source>
</evidence>
<proteinExistence type="predicted"/>
<gene>
    <name evidence="2" type="ordered locus">RC1_1330</name>
</gene>
<sequence>MTETARTAPEFSRPVIADTVSPGGMVEKIEARPGERAALARRFDLQDIAFLKATVRLRRVRGEMIRVTGELEADVTQTCVVTLEPVAAHVADSFSALFAPDHLLPKETEEEAFEVSFAATEDADVPEAMPRGIIDIGELAAQHLSLALDPYPRKEGASFEDIVEPEEEAEAEAEAARPNPFAELARLKRPT</sequence>
<dbReference type="HOGENOM" id="CLU_088841_0_0_5"/>
<dbReference type="eggNOG" id="COG1399">
    <property type="taxonomic scope" value="Bacteria"/>
</dbReference>
<feature type="compositionally biased region" description="Acidic residues" evidence="1">
    <location>
        <begin position="161"/>
        <end position="173"/>
    </location>
</feature>
<evidence type="ECO:0000313" key="3">
    <source>
        <dbReference type="Proteomes" id="UP000001591"/>
    </source>
</evidence>
<accession>B6IMR8</accession>
<reference evidence="2 3" key="1">
    <citation type="journal article" date="2010" name="BMC Genomics">
        <title>Metabolic flexibility revealed in the genome of the cyst-forming alpha-1 proteobacterium Rhodospirillum centenum.</title>
        <authorList>
            <person name="Lu Y.K."/>
            <person name="Marden J."/>
            <person name="Han M."/>
            <person name="Swingley W.D."/>
            <person name="Mastrian S.D."/>
            <person name="Chowdhury S.R."/>
            <person name="Hao J."/>
            <person name="Helmy T."/>
            <person name="Kim S."/>
            <person name="Kurdoglu A.A."/>
            <person name="Matthies H.J."/>
            <person name="Rollo D."/>
            <person name="Stothard P."/>
            <person name="Blankenship R.E."/>
            <person name="Bauer C.E."/>
            <person name="Touchman J.W."/>
        </authorList>
    </citation>
    <scope>NUCLEOTIDE SEQUENCE [LARGE SCALE GENOMIC DNA]</scope>
    <source>
        <strain evidence="3">ATCC 51521 / SW</strain>
    </source>
</reference>
<name>B6IMR8_RHOCS</name>
<dbReference type="Proteomes" id="UP000001591">
    <property type="component" value="Chromosome"/>
</dbReference>
<dbReference type="STRING" id="414684.RC1_1330"/>
<feature type="region of interest" description="Disordered" evidence="1">
    <location>
        <begin position="157"/>
        <end position="191"/>
    </location>
</feature>
<organism evidence="2 3">
    <name type="scientific">Rhodospirillum centenum (strain ATCC 51521 / SW)</name>
    <dbReference type="NCBI Taxonomy" id="414684"/>
    <lineage>
        <taxon>Bacteria</taxon>
        <taxon>Pseudomonadati</taxon>
        <taxon>Pseudomonadota</taxon>
        <taxon>Alphaproteobacteria</taxon>
        <taxon>Rhodospirillales</taxon>
        <taxon>Rhodospirillaceae</taxon>
        <taxon>Rhodospirillum</taxon>
    </lineage>
</organism>
<protein>
    <recommendedName>
        <fullName evidence="4">DUF177 domain-containing protein</fullName>
    </recommendedName>
</protein>
<evidence type="ECO:0000313" key="2">
    <source>
        <dbReference type="EMBL" id="ACI98734.1"/>
    </source>
</evidence>
<keyword evidence="3" id="KW-1185">Reference proteome</keyword>
<dbReference type="InterPro" id="IPR003772">
    <property type="entry name" value="YceD"/>
</dbReference>